<protein>
    <submittedName>
        <fullName evidence="1">Uncharacterized protein</fullName>
    </submittedName>
</protein>
<dbReference type="EMBL" id="JAHQIW010007490">
    <property type="protein sequence ID" value="KAJ1374833.1"/>
    <property type="molecule type" value="Genomic_DNA"/>
</dbReference>
<comment type="caution">
    <text evidence="1">The sequence shown here is derived from an EMBL/GenBank/DDBJ whole genome shotgun (WGS) entry which is preliminary data.</text>
</comment>
<dbReference type="Proteomes" id="UP001196413">
    <property type="component" value="Unassembled WGS sequence"/>
</dbReference>
<reference evidence="1" key="1">
    <citation type="submission" date="2021-06" db="EMBL/GenBank/DDBJ databases">
        <title>Parelaphostrongylus tenuis whole genome reference sequence.</title>
        <authorList>
            <person name="Garwood T.J."/>
            <person name="Larsen P.A."/>
            <person name="Fountain-Jones N.M."/>
            <person name="Garbe J.R."/>
            <person name="Macchietto M.G."/>
            <person name="Kania S.A."/>
            <person name="Gerhold R.W."/>
            <person name="Richards J.E."/>
            <person name="Wolf T.M."/>
        </authorList>
    </citation>
    <scope>NUCLEOTIDE SEQUENCE</scope>
    <source>
        <strain evidence="1">MNPRO001-30</strain>
        <tissue evidence="1">Meninges</tissue>
    </source>
</reference>
<evidence type="ECO:0000313" key="1">
    <source>
        <dbReference type="EMBL" id="KAJ1374833.1"/>
    </source>
</evidence>
<accession>A0AAD5RE73</accession>
<gene>
    <name evidence="1" type="ORF">KIN20_037923</name>
</gene>
<keyword evidence="2" id="KW-1185">Reference proteome</keyword>
<dbReference type="AlphaFoldDB" id="A0AAD5RE73"/>
<organism evidence="1 2">
    <name type="scientific">Parelaphostrongylus tenuis</name>
    <name type="common">Meningeal worm</name>
    <dbReference type="NCBI Taxonomy" id="148309"/>
    <lineage>
        <taxon>Eukaryota</taxon>
        <taxon>Metazoa</taxon>
        <taxon>Ecdysozoa</taxon>
        <taxon>Nematoda</taxon>
        <taxon>Chromadorea</taxon>
        <taxon>Rhabditida</taxon>
        <taxon>Rhabditina</taxon>
        <taxon>Rhabditomorpha</taxon>
        <taxon>Strongyloidea</taxon>
        <taxon>Metastrongylidae</taxon>
        <taxon>Parelaphostrongylus</taxon>
    </lineage>
</organism>
<sequence length="50" mass="5490">MRRANKNEVRRQLKGKGTAALGTLDRVGISDLAHLVVVDAAEKSYPVEKK</sequence>
<proteinExistence type="predicted"/>
<evidence type="ECO:0000313" key="2">
    <source>
        <dbReference type="Proteomes" id="UP001196413"/>
    </source>
</evidence>
<name>A0AAD5RE73_PARTN</name>